<evidence type="ECO:0000313" key="10">
    <source>
        <dbReference type="Proteomes" id="UP000245293"/>
    </source>
</evidence>
<dbReference type="EMBL" id="QETF01000032">
    <property type="protein sequence ID" value="PWG15603.1"/>
    <property type="molecule type" value="Genomic_DNA"/>
</dbReference>
<dbReference type="PANTHER" id="PTHR22926">
    <property type="entry name" value="PHOSPHO-N-ACETYLMURAMOYL-PENTAPEPTIDE-TRANSFERASE"/>
    <property type="match status" value="1"/>
</dbReference>
<reference evidence="10" key="1">
    <citation type="submission" date="2018-05" db="EMBL/GenBank/DDBJ databases">
        <authorList>
            <person name="Du Z."/>
            <person name="Wang X."/>
        </authorList>
    </citation>
    <scope>NUCLEOTIDE SEQUENCE [LARGE SCALE GENOMIC DNA]</scope>
    <source>
        <strain evidence="10">WDS4C29</strain>
    </source>
</reference>
<keyword evidence="7" id="KW-0460">Magnesium</keyword>
<dbReference type="Proteomes" id="UP000245293">
    <property type="component" value="Unassembled WGS sequence"/>
</dbReference>
<keyword evidence="2" id="KW-1003">Cell membrane</keyword>
<dbReference type="GO" id="GO:0009103">
    <property type="term" value="P:lipopolysaccharide biosynthetic process"/>
    <property type="evidence" value="ECO:0007669"/>
    <property type="project" value="TreeGrafter"/>
</dbReference>
<feature type="transmembrane region" description="Helical" evidence="8">
    <location>
        <begin position="243"/>
        <end position="263"/>
    </location>
</feature>
<comment type="cofactor">
    <cofactor evidence="7">
        <name>Mg(2+)</name>
        <dbReference type="ChEBI" id="CHEBI:18420"/>
    </cofactor>
</comment>
<evidence type="ECO:0000256" key="3">
    <source>
        <dbReference type="ARBA" id="ARBA00022679"/>
    </source>
</evidence>
<evidence type="ECO:0000256" key="2">
    <source>
        <dbReference type="ARBA" id="ARBA00022475"/>
    </source>
</evidence>
<feature type="transmembrane region" description="Helical" evidence="8">
    <location>
        <begin position="187"/>
        <end position="207"/>
    </location>
</feature>
<evidence type="ECO:0000256" key="1">
    <source>
        <dbReference type="ARBA" id="ARBA00004651"/>
    </source>
</evidence>
<keyword evidence="4 8" id="KW-0812">Transmembrane</keyword>
<dbReference type="GO" id="GO:0044038">
    <property type="term" value="P:cell wall macromolecule biosynthetic process"/>
    <property type="evidence" value="ECO:0007669"/>
    <property type="project" value="TreeGrafter"/>
</dbReference>
<dbReference type="Pfam" id="PF00953">
    <property type="entry name" value="Glycos_transf_4"/>
    <property type="match status" value="1"/>
</dbReference>
<feature type="transmembrane region" description="Helical" evidence="8">
    <location>
        <begin position="330"/>
        <end position="348"/>
    </location>
</feature>
<evidence type="ECO:0000256" key="8">
    <source>
        <dbReference type="SAM" id="Phobius"/>
    </source>
</evidence>
<comment type="subcellular location">
    <subcellularLocation>
        <location evidence="1">Cell membrane</location>
        <topology evidence="1">Multi-pass membrane protein</topology>
    </subcellularLocation>
</comment>
<feature type="transmembrane region" description="Helical" evidence="8">
    <location>
        <begin position="6"/>
        <end position="24"/>
    </location>
</feature>
<dbReference type="GO" id="GO:0071555">
    <property type="term" value="P:cell wall organization"/>
    <property type="evidence" value="ECO:0007669"/>
    <property type="project" value="TreeGrafter"/>
</dbReference>
<evidence type="ECO:0000313" key="9">
    <source>
        <dbReference type="EMBL" id="PWG15603.1"/>
    </source>
</evidence>
<evidence type="ECO:0000256" key="4">
    <source>
        <dbReference type="ARBA" id="ARBA00022692"/>
    </source>
</evidence>
<keyword evidence="6 8" id="KW-0472">Membrane</keyword>
<feature type="transmembrane region" description="Helical" evidence="8">
    <location>
        <begin position="76"/>
        <end position="94"/>
    </location>
</feature>
<dbReference type="GO" id="GO:0005886">
    <property type="term" value="C:plasma membrane"/>
    <property type="evidence" value="ECO:0007669"/>
    <property type="project" value="UniProtKB-SubCell"/>
</dbReference>
<feature type="transmembrane region" description="Helical" evidence="8">
    <location>
        <begin position="106"/>
        <end position="124"/>
    </location>
</feature>
<feature type="transmembrane region" description="Helical" evidence="8">
    <location>
        <begin position="304"/>
        <end position="324"/>
    </location>
</feature>
<protein>
    <submittedName>
        <fullName evidence="9">UDP-phosphate N-acetylglucosaminyl 1-phosphate transferase</fullName>
    </submittedName>
</protein>
<keyword evidence="3 9" id="KW-0808">Transferase</keyword>
<sequence>MSVLQFELLLLACLSFVISRLIVAHGDQVSVNDRCANDLEAVQAMHFRKTPRLGGVAVFAALALSAFFAPERLQESYLQFVAATSLLFFVGLLEDLGFHISPMKRLLAAVVASLCAILLLGVWLPRVDIPVIDMATSYWFVGVPITLLVTAGVANGFNLIDGVHGLATLTGIGAALSLASIADSAGLASIMQLNMMLAAGLVGFLILNFPMGWIFLGDAGAYTIGFVISWLGIAILINAPDVSAWAIFLTVFWPIADTLLAVWRRSRRKANAMAPDRLHVHQMVMRALAICFFGPAKRHITNPLTTIVLAPFVLAPQIAAVYLWDDPGASLSAVVIFGVLFVGSYLAAPTLIQRFRRRV</sequence>
<feature type="binding site" evidence="7">
    <location>
        <position position="218"/>
    </location>
    <ligand>
        <name>Mg(2+)</name>
        <dbReference type="ChEBI" id="CHEBI:18420"/>
    </ligand>
</feature>
<feature type="transmembrane region" description="Helical" evidence="8">
    <location>
        <begin position="53"/>
        <end position="70"/>
    </location>
</feature>
<comment type="caution">
    <text evidence="9">The sequence shown here is derived from an EMBL/GenBank/DDBJ whole genome shotgun (WGS) entry which is preliminary data.</text>
</comment>
<name>A0A2V1NZ51_9RHOB</name>
<proteinExistence type="predicted"/>
<evidence type="ECO:0000256" key="6">
    <source>
        <dbReference type="ARBA" id="ARBA00023136"/>
    </source>
</evidence>
<dbReference type="GO" id="GO:0016780">
    <property type="term" value="F:phosphotransferase activity, for other substituted phosphate groups"/>
    <property type="evidence" value="ECO:0007669"/>
    <property type="project" value="InterPro"/>
</dbReference>
<feature type="binding site" evidence="7">
    <location>
        <position position="158"/>
    </location>
    <ligand>
        <name>Mg(2+)</name>
        <dbReference type="ChEBI" id="CHEBI:18420"/>
    </ligand>
</feature>
<dbReference type="AlphaFoldDB" id="A0A2V1NZ51"/>
<feature type="transmembrane region" description="Helical" evidence="8">
    <location>
        <begin position="219"/>
        <end position="237"/>
    </location>
</feature>
<accession>A0A2V1NZ51</accession>
<keyword evidence="5 8" id="KW-1133">Transmembrane helix</keyword>
<dbReference type="CDD" id="cd06912">
    <property type="entry name" value="GT_MraY_like"/>
    <property type="match status" value="1"/>
</dbReference>
<dbReference type="GO" id="GO:0046872">
    <property type="term" value="F:metal ion binding"/>
    <property type="evidence" value="ECO:0007669"/>
    <property type="project" value="UniProtKB-KW"/>
</dbReference>
<feature type="transmembrane region" description="Helical" evidence="8">
    <location>
        <begin position="163"/>
        <end position="181"/>
    </location>
</feature>
<evidence type="ECO:0000256" key="7">
    <source>
        <dbReference type="PIRSR" id="PIRSR600715-1"/>
    </source>
</evidence>
<gene>
    <name evidence="9" type="ORF">DFK10_16005</name>
</gene>
<keyword evidence="7" id="KW-0479">Metal-binding</keyword>
<dbReference type="InterPro" id="IPR000715">
    <property type="entry name" value="Glycosyl_transferase_4"/>
</dbReference>
<dbReference type="OrthoDB" id="9783652at2"/>
<dbReference type="RefSeq" id="WP_109390039.1">
    <property type="nucleotide sequence ID" value="NZ_QETF01000032.1"/>
</dbReference>
<organism evidence="9 10">
    <name type="scientific">Salibaculum griseiflavum</name>
    <dbReference type="NCBI Taxonomy" id="1914409"/>
    <lineage>
        <taxon>Bacteria</taxon>
        <taxon>Pseudomonadati</taxon>
        <taxon>Pseudomonadota</taxon>
        <taxon>Alphaproteobacteria</taxon>
        <taxon>Rhodobacterales</taxon>
        <taxon>Roseobacteraceae</taxon>
        <taxon>Salibaculum</taxon>
    </lineage>
</organism>
<dbReference type="PANTHER" id="PTHR22926:SF3">
    <property type="entry name" value="UNDECAPRENYL-PHOSPHATE ALPHA-N-ACETYLGLUCOSAMINYL 1-PHOSPHATE TRANSFERASE"/>
    <property type="match status" value="1"/>
</dbReference>
<keyword evidence="10" id="KW-1185">Reference proteome</keyword>
<evidence type="ECO:0000256" key="5">
    <source>
        <dbReference type="ARBA" id="ARBA00022989"/>
    </source>
</evidence>
<feature type="transmembrane region" description="Helical" evidence="8">
    <location>
        <begin position="136"/>
        <end position="156"/>
    </location>
</feature>